<dbReference type="InterPro" id="IPR043094">
    <property type="entry name" value="Nab2/ZC3H14_N_sf"/>
</dbReference>
<dbReference type="GO" id="GO:0005737">
    <property type="term" value="C:cytoplasm"/>
    <property type="evidence" value="ECO:0007669"/>
    <property type="project" value="TreeGrafter"/>
</dbReference>
<feature type="region of interest" description="Disordered" evidence="8">
    <location>
        <begin position="380"/>
        <end position="399"/>
    </location>
</feature>
<keyword evidence="4" id="KW-0677">Repeat</keyword>
<dbReference type="Gene3D" id="4.10.1000.30">
    <property type="match status" value="1"/>
</dbReference>
<comment type="subcellular location">
    <subcellularLocation>
        <location evidence="1">Nucleus</location>
    </subcellularLocation>
</comment>
<feature type="compositionally biased region" description="Gly residues" evidence="8">
    <location>
        <begin position="322"/>
        <end position="332"/>
    </location>
</feature>
<reference evidence="9" key="1">
    <citation type="journal article" date="2018" name="Genome Biol. Evol.">
        <title>Genomics and development of Lentinus tigrinus, a white-rot wood-decaying mushroom with dimorphic fruiting bodies.</title>
        <authorList>
            <person name="Wu B."/>
            <person name="Xu Z."/>
            <person name="Knudson A."/>
            <person name="Carlson A."/>
            <person name="Chen N."/>
            <person name="Kovaka S."/>
            <person name="LaButti K."/>
            <person name="Lipzen A."/>
            <person name="Pennachio C."/>
            <person name="Riley R."/>
            <person name="Schakwitz W."/>
            <person name="Umezawa K."/>
            <person name="Ohm R.A."/>
            <person name="Grigoriev I.V."/>
            <person name="Nagy L.G."/>
            <person name="Gibbons J."/>
            <person name="Hibbett D."/>
        </authorList>
    </citation>
    <scope>NUCLEOTIDE SEQUENCE [LARGE SCALE GENOMIC DNA]</scope>
    <source>
        <strain evidence="9">ALCF2SS1-6</strain>
    </source>
</reference>
<evidence type="ECO:0000256" key="8">
    <source>
        <dbReference type="SAM" id="MobiDB-lite"/>
    </source>
</evidence>
<keyword evidence="6" id="KW-0862">Zinc</keyword>
<dbReference type="Gene3D" id="4.10.1000.40">
    <property type="match status" value="1"/>
</dbReference>
<evidence type="ECO:0000256" key="6">
    <source>
        <dbReference type="ARBA" id="ARBA00022833"/>
    </source>
</evidence>
<evidence type="ECO:0000256" key="7">
    <source>
        <dbReference type="ARBA" id="ARBA00023242"/>
    </source>
</evidence>
<keyword evidence="5" id="KW-0863">Zinc-finger</keyword>
<sequence>MAFGLTMGTDRATALQSQIESELVNRGLGTEPDSVMAEYVTIMIINNKTPAQIEAELVDLVNNEGDISGFVDWLFESASKGAPQADGDGPAAAEPSTSSQPARDSPPHQAADSRRLPSGPRPGAPLYQQAINQAVPTTSPTSQKRTASARSPSPAGHPPAKSRRMDLPTGPRAMQRDRDRDGHGPRSLLDRMGPRGGGGHGPHFNPHDDVQARIDSITNGSPDPNMMMMNGGFPMNGMGGMDMAAMSMANPMMLQELMLNQMAMMSQIAGAMGIMNPATGQFINNGGFPMQPGMDMNQQFNGVNGGMGPGAGDGGRGRGRGRGGSARGAGRGRGGHAGHHPTTDMPAAGSPPAPATSAPAQAVAPTIPVSASAPAIVAPTPVTPSSSTGSARPGFVPPARPQSPTLCKFGTKCTNPICRYSHPSPVATAESGVVLSTEACEKGKDCKDKDCIKSHVSPAVLNPNAEVPKPSTYIPPSASAPAAQNAVQCRYGAACTRPGCSFAHPRPASTHNIPCKFGAACTRATCQYQHPEGRVLPTTFHRGLATTGPMVNVPNPEAGSMGSQSHHKSVTFKRPDGTPTTAAELEKKVKEMEERKTAAQKAIAQAQAGKKDDTSPAVPISA</sequence>
<feature type="compositionally biased region" description="Gly residues" evidence="8">
    <location>
        <begin position="303"/>
        <end position="314"/>
    </location>
</feature>
<dbReference type="GO" id="GO:0005634">
    <property type="term" value="C:nucleus"/>
    <property type="evidence" value="ECO:0007669"/>
    <property type="project" value="UniProtKB-SubCell"/>
</dbReference>
<gene>
    <name evidence="9" type="ORF">L227DRAFT_577729</name>
</gene>
<dbReference type="AlphaFoldDB" id="A0A5C2S8U1"/>
<dbReference type="InterPro" id="IPR040366">
    <property type="entry name" value="Nab2/ZC3H14"/>
</dbReference>
<dbReference type="GO" id="GO:0008143">
    <property type="term" value="F:poly(A) binding"/>
    <property type="evidence" value="ECO:0007669"/>
    <property type="project" value="InterPro"/>
</dbReference>
<evidence type="ECO:0000256" key="5">
    <source>
        <dbReference type="ARBA" id="ARBA00022771"/>
    </source>
</evidence>
<feature type="compositionally biased region" description="Low complexity" evidence="8">
    <location>
        <begin position="81"/>
        <end position="93"/>
    </location>
</feature>
<feature type="compositionally biased region" description="Low complexity" evidence="8">
    <location>
        <begin position="599"/>
        <end position="608"/>
    </location>
</feature>
<feature type="region of interest" description="Disordered" evidence="8">
    <location>
        <begin position="300"/>
        <end position="362"/>
    </location>
</feature>
<evidence type="ECO:0000256" key="2">
    <source>
        <dbReference type="ARBA" id="ARBA00008423"/>
    </source>
</evidence>
<dbReference type="EMBL" id="ML122279">
    <property type="protein sequence ID" value="RPD57746.1"/>
    <property type="molecule type" value="Genomic_DNA"/>
</dbReference>
<keyword evidence="10" id="KW-1185">Reference proteome</keyword>
<dbReference type="PANTHER" id="PTHR14738">
    <property type="entry name" value="ZINC FINGER CCCH DOMAIN-CONTAINING PROTEIN 14"/>
    <property type="match status" value="1"/>
</dbReference>
<evidence type="ECO:0000256" key="4">
    <source>
        <dbReference type="ARBA" id="ARBA00022737"/>
    </source>
</evidence>
<evidence type="ECO:0000256" key="3">
    <source>
        <dbReference type="ARBA" id="ARBA00022723"/>
    </source>
</evidence>
<dbReference type="PANTHER" id="PTHR14738:SF29">
    <property type="entry name" value="ZINC FINGER CCCH DOMAIN-CONTAINING PROTEIN 14"/>
    <property type="match status" value="1"/>
</dbReference>
<feature type="region of interest" description="Disordered" evidence="8">
    <location>
        <begin position="80"/>
        <end position="225"/>
    </location>
</feature>
<dbReference type="Gene3D" id="1.10.340.40">
    <property type="entry name" value="Nuclear abundant poly(A) RNA-bind protein 2, N-terminal domain"/>
    <property type="match status" value="1"/>
</dbReference>
<evidence type="ECO:0000256" key="1">
    <source>
        <dbReference type="ARBA" id="ARBA00004123"/>
    </source>
</evidence>
<feature type="compositionally biased region" description="Basic and acidic residues" evidence="8">
    <location>
        <begin position="174"/>
        <end position="193"/>
    </location>
</feature>
<proteinExistence type="inferred from homology"/>
<evidence type="ECO:0000313" key="10">
    <source>
        <dbReference type="Proteomes" id="UP000313359"/>
    </source>
</evidence>
<name>A0A5C2S8U1_9APHY</name>
<feature type="region of interest" description="Disordered" evidence="8">
    <location>
        <begin position="555"/>
        <end position="622"/>
    </location>
</feature>
<accession>A0A5C2S8U1</accession>
<comment type="similarity">
    <text evidence="2">Belongs to the ZC3H14 family.</text>
</comment>
<feature type="compositionally biased region" description="Polar residues" evidence="8">
    <location>
        <begin position="129"/>
        <end position="151"/>
    </location>
</feature>
<feature type="compositionally biased region" description="Basic and acidic residues" evidence="8">
    <location>
        <begin position="584"/>
        <end position="597"/>
    </location>
</feature>
<keyword evidence="3" id="KW-0479">Metal-binding</keyword>
<dbReference type="GO" id="GO:0008270">
    <property type="term" value="F:zinc ion binding"/>
    <property type="evidence" value="ECO:0007669"/>
    <property type="project" value="UniProtKB-KW"/>
</dbReference>
<keyword evidence="7" id="KW-0539">Nucleus</keyword>
<evidence type="ECO:0008006" key="11">
    <source>
        <dbReference type="Google" id="ProtNLM"/>
    </source>
</evidence>
<dbReference type="GO" id="GO:0043488">
    <property type="term" value="P:regulation of mRNA stability"/>
    <property type="evidence" value="ECO:0007669"/>
    <property type="project" value="InterPro"/>
</dbReference>
<dbReference type="Proteomes" id="UP000313359">
    <property type="component" value="Unassembled WGS sequence"/>
</dbReference>
<evidence type="ECO:0000313" key="9">
    <source>
        <dbReference type="EMBL" id="RPD57746.1"/>
    </source>
</evidence>
<dbReference type="Pfam" id="PF14608">
    <property type="entry name" value="zf-CCCH_2"/>
    <property type="match status" value="3"/>
</dbReference>
<dbReference type="STRING" id="1328759.A0A5C2S8U1"/>
<dbReference type="OrthoDB" id="438553at2759"/>
<protein>
    <recommendedName>
        <fullName evidence="11">C3H1-type domain-containing protein</fullName>
    </recommendedName>
</protein>
<organism evidence="9 10">
    <name type="scientific">Lentinus tigrinus ALCF2SS1-6</name>
    <dbReference type="NCBI Taxonomy" id="1328759"/>
    <lineage>
        <taxon>Eukaryota</taxon>
        <taxon>Fungi</taxon>
        <taxon>Dikarya</taxon>
        <taxon>Basidiomycota</taxon>
        <taxon>Agaricomycotina</taxon>
        <taxon>Agaricomycetes</taxon>
        <taxon>Polyporales</taxon>
        <taxon>Polyporaceae</taxon>
        <taxon>Lentinus</taxon>
    </lineage>
</organism>